<evidence type="ECO:0008006" key="4">
    <source>
        <dbReference type="Google" id="ProtNLM"/>
    </source>
</evidence>
<evidence type="ECO:0000313" key="3">
    <source>
        <dbReference type="Proteomes" id="UP000222056"/>
    </source>
</evidence>
<gene>
    <name evidence="2" type="ORF">SAMN02745716_2000</name>
</gene>
<organism evidence="2 3">
    <name type="scientific">Thermoleophilum album</name>
    <dbReference type="NCBI Taxonomy" id="29539"/>
    <lineage>
        <taxon>Bacteria</taxon>
        <taxon>Bacillati</taxon>
        <taxon>Actinomycetota</taxon>
        <taxon>Thermoleophilia</taxon>
        <taxon>Thermoleophilales</taxon>
        <taxon>Thermoleophilaceae</taxon>
        <taxon>Thermoleophilum</taxon>
    </lineage>
</organism>
<feature type="chain" id="PRO_5038814363" description="Carboxypeptidase regulatory-like domain-containing protein" evidence="1">
    <location>
        <begin position="20"/>
        <end position="136"/>
    </location>
</feature>
<dbReference type="OrthoDB" id="5244527at2"/>
<dbReference type="RefSeq" id="WP_143038691.1">
    <property type="nucleotide sequence ID" value="NZ_FNWJ01000002.1"/>
</dbReference>
<dbReference type="AlphaFoldDB" id="A0A1H6G107"/>
<keyword evidence="1" id="KW-0732">Signal</keyword>
<sequence>MKTAIVRAVTVVAAAGVLAACGSERWANKPRPPVPVVLTGVVARDGTSVSPARVGGGPVEIVVSNQTRSPQTVTLEGDRVRERTGPIIPGGTGTLRAELDPGTYLVTASPGGGARASARIVVGRRRGDSSDQLLLP</sequence>
<evidence type="ECO:0000313" key="2">
    <source>
        <dbReference type="EMBL" id="SEH15585.1"/>
    </source>
</evidence>
<keyword evidence="3" id="KW-1185">Reference proteome</keyword>
<reference evidence="3" key="1">
    <citation type="submission" date="2016-10" db="EMBL/GenBank/DDBJ databases">
        <authorList>
            <person name="Varghese N."/>
            <person name="Submissions S."/>
        </authorList>
    </citation>
    <scope>NUCLEOTIDE SEQUENCE [LARGE SCALE GENOMIC DNA]</scope>
    <source>
        <strain evidence="3">ATCC 35263</strain>
    </source>
</reference>
<dbReference type="STRING" id="29539.SAMN02745716_2000"/>
<name>A0A1H6G107_THEAL</name>
<dbReference type="PROSITE" id="PS51257">
    <property type="entry name" value="PROKAR_LIPOPROTEIN"/>
    <property type="match status" value="1"/>
</dbReference>
<dbReference type="EMBL" id="FNWJ01000002">
    <property type="protein sequence ID" value="SEH15585.1"/>
    <property type="molecule type" value="Genomic_DNA"/>
</dbReference>
<proteinExistence type="predicted"/>
<evidence type="ECO:0000256" key="1">
    <source>
        <dbReference type="SAM" id="SignalP"/>
    </source>
</evidence>
<feature type="signal peptide" evidence="1">
    <location>
        <begin position="1"/>
        <end position="19"/>
    </location>
</feature>
<dbReference type="Proteomes" id="UP000222056">
    <property type="component" value="Unassembled WGS sequence"/>
</dbReference>
<protein>
    <recommendedName>
        <fullName evidence="4">Carboxypeptidase regulatory-like domain-containing protein</fullName>
    </recommendedName>
</protein>
<accession>A0A1H6G107</accession>